<comment type="caution">
    <text evidence="7">The sequence shown here is derived from an EMBL/GenBank/DDBJ whole genome shotgun (WGS) entry which is preliminary data.</text>
</comment>
<evidence type="ECO:0000256" key="6">
    <source>
        <dbReference type="SAM" id="Phobius"/>
    </source>
</evidence>
<dbReference type="Proteomes" id="UP000680348">
    <property type="component" value="Unassembled WGS sequence"/>
</dbReference>
<feature type="transmembrane region" description="Helical" evidence="6">
    <location>
        <begin position="69"/>
        <end position="87"/>
    </location>
</feature>
<dbReference type="RefSeq" id="WP_188257812.1">
    <property type="nucleotide sequence ID" value="NZ_JABVCF010000022.1"/>
</dbReference>
<organism evidence="7 8">
    <name type="scientific">Pseudaminobacter soli</name>
    <name type="common">ex Zhang et al. 2022</name>
    <dbReference type="NCBI Taxonomy" id="2831468"/>
    <lineage>
        <taxon>Bacteria</taxon>
        <taxon>Pseudomonadati</taxon>
        <taxon>Pseudomonadota</taxon>
        <taxon>Alphaproteobacteria</taxon>
        <taxon>Hyphomicrobiales</taxon>
        <taxon>Phyllobacteriaceae</taxon>
        <taxon>Pseudaminobacter</taxon>
    </lineage>
</organism>
<feature type="transmembrane region" description="Helical" evidence="6">
    <location>
        <begin position="153"/>
        <end position="172"/>
    </location>
</feature>
<feature type="transmembrane region" description="Helical" evidence="6">
    <location>
        <begin position="304"/>
        <end position="323"/>
    </location>
</feature>
<keyword evidence="4 6" id="KW-1133">Transmembrane helix</keyword>
<comment type="subcellular location">
    <subcellularLocation>
        <location evidence="1">Cell membrane</location>
        <topology evidence="1">Multi-pass membrane protein</topology>
    </subcellularLocation>
</comment>
<evidence type="ECO:0000256" key="1">
    <source>
        <dbReference type="ARBA" id="ARBA00004651"/>
    </source>
</evidence>
<keyword evidence="3 6" id="KW-0812">Transmembrane</keyword>
<feature type="transmembrane region" description="Helical" evidence="6">
    <location>
        <begin position="94"/>
        <end position="111"/>
    </location>
</feature>
<evidence type="ECO:0000313" key="7">
    <source>
        <dbReference type="EMBL" id="MBS3652256.1"/>
    </source>
</evidence>
<dbReference type="InterPro" id="IPR001851">
    <property type="entry name" value="ABC_transp_permease"/>
</dbReference>
<keyword evidence="2" id="KW-1003">Cell membrane</keyword>
<name>A0A942E7A8_9HYPH</name>
<gene>
    <name evidence="7" type="ORF">KEU06_27045</name>
</gene>
<feature type="transmembrane region" description="Helical" evidence="6">
    <location>
        <begin position="204"/>
        <end position="222"/>
    </location>
</feature>
<evidence type="ECO:0000313" key="8">
    <source>
        <dbReference type="Proteomes" id="UP000680348"/>
    </source>
</evidence>
<dbReference type="EMBL" id="JAGWCR010000022">
    <property type="protein sequence ID" value="MBS3652256.1"/>
    <property type="molecule type" value="Genomic_DNA"/>
</dbReference>
<feature type="transmembrane region" description="Helical" evidence="6">
    <location>
        <begin position="20"/>
        <end position="44"/>
    </location>
</feature>
<dbReference type="AlphaFoldDB" id="A0A942E7A8"/>
<evidence type="ECO:0000256" key="3">
    <source>
        <dbReference type="ARBA" id="ARBA00022692"/>
    </source>
</evidence>
<keyword evidence="5 6" id="KW-0472">Membrane</keyword>
<sequence length="360" mass="38060">MTDFSIAEWRIERRREARPAARFIGLGAALAGAIIVCGMLFLAAGAEPLKAFASLAKGSFGSLRATGETLVKATPLIFTGLAACVAFRARIWNIGAEGQVFAGAMFAYWAQHNLGEFPALVQIPVVVMGGIAGGGLYAALAGLLKTRFSVDEVISTVMLNYIIVYVLSLLLLRGPWSEAGGFFEQTARVDRDATLPMLIAGTRLHMGFLLALAAAVLVHLILTRTPLGYEIRAAGSNLRALDVQGTNTRRLIIVVMLLSGALAGLAGVTEVYGVHYRLKAGAVAGYGYSGIIVAILGQLHPVGVVAAAILFGALLNGATLMQIETGVPSALIYAIQAILLLFFLAGWAMCNFRLRRTGRV</sequence>
<evidence type="ECO:0000256" key="5">
    <source>
        <dbReference type="ARBA" id="ARBA00023136"/>
    </source>
</evidence>
<dbReference type="PANTHER" id="PTHR47089">
    <property type="entry name" value="ABC TRANSPORTER, PERMEASE PROTEIN"/>
    <property type="match status" value="1"/>
</dbReference>
<accession>A0A942E7A8</accession>
<feature type="transmembrane region" description="Helical" evidence="6">
    <location>
        <begin position="251"/>
        <end position="272"/>
    </location>
</feature>
<evidence type="ECO:0000256" key="2">
    <source>
        <dbReference type="ARBA" id="ARBA00022475"/>
    </source>
</evidence>
<proteinExistence type="predicted"/>
<evidence type="ECO:0000256" key="4">
    <source>
        <dbReference type="ARBA" id="ARBA00022989"/>
    </source>
</evidence>
<reference evidence="7" key="1">
    <citation type="submission" date="2021-04" db="EMBL/GenBank/DDBJ databases">
        <title>Pseudaminobacter soli sp. nov., isolated from paddy soil contaminated by heavy metals.</title>
        <authorList>
            <person name="Zhang K."/>
        </authorList>
    </citation>
    <scope>NUCLEOTIDE SEQUENCE</scope>
    <source>
        <strain evidence="7">19-2017</strain>
    </source>
</reference>
<dbReference type="GO" id="GO:0005886">
    <property type="term" value="C:plasma membrane"/>
    <property type="evidence" value="ECO:0007669"/>
    <property type="project" value="UniProtKB-SubCell"/>
</dbReference>
<dbReference type="Pfam" id="PF02653">
    <property type="entry name" value="BPD_transp_2"/>
    <property type="match status" value="1"/>
</dbReference>
<dbReference type="PANTHER" id="PTHR47089:SF1">
    <property type="entry name" value="GUANOSINE ABC TRANSPORTER PERMEASE PROTEIN NUPP"/>
    <property type="match status" value="1"/>
</dbReference>
<dbReference type="CDD" id="cd06580">
    <property type="entry name" value="TM_PBP1_transp_TpRbsC_like"/>
    <property type="match status" value="1"/>
</dbReference>
<dbReference type="GO" id="GO:0022857">
    <property type="term" value="F:transmembrane transporter activity"/>
    <property type="evidence" value="ECO:0007669"/>
    <property type="project" value="InterPro"/>
</dbReference>
<keyword evidence="8" id="KW-1185">Reference proteome</keyword>
<feature type="transmembrane region" description="Helical" evidence="6">
    <location>
        <begin position="117"/>
        <end position="141"/>
    </location>
</feature>
<protein>
    <submittedName>
        <fullName evidence="7">ABC transporter permease</fullName>
    </submittedName>
</protein>
<feature type="transmembrane region" description="Helical" evidence="6">
    <location>
        <begin position="329"/>
        <end position="350"/>
    </location>
</feature>